<proteinExistence type="predicted"/>
<dbReference type="STRING" id="1777144.AWB83_00072"/>
<dbReference type="AlphaFoldDB" id="A0A157Z1L3"/>
<gene>
    <name evidence="1" type="ORF">AWB83_00072</name>
</gene>
<accession>A0A157Z1L3</accession>
<sequence length="177" mass="19844">MISVPDDMGATRRFVPLEQTAFQRLEHAAYLKGLLKPFKGKGDLEIWASQCEALRDALIALAERSVLPQARRAPFNRLPVYLAQQTTGAGTTFLRWRNLDRSAMGVVLWDALLDDPHTPASLIDDLYAMELQRIALNMQISLLHTLARQARAGVAAMGHADNRYHHRVARHAHSKEA</sequence>
<dbReference type="InterPro" id="IPR021502">
    <property type="entry name" value="DUF3158"/>
</dbReference>
<dbReference type="Proteomes" id="UP000054978">
    <property type="component" value="Unassembled WGS sequence"/>
</dbReference>
<protein>
    <recommendedName>
        <fullName evidence="3">Integrase</fullName>
    </recommendedName>
</protein>
<evidence type="ECO:0008006" key="3">
    <source>
        <dbReference type="Google" id="ProtNLM"/>
    </source>
</evidence>
<keyword evidence="2" id="KW-1185">Reference proteome</keyword>
<comment type="caution">
    <text evidence="1">The sequence shown here is derived from an EMBL/GenBank/DDBJ whole genome shotgun (WGS) entry which is preliminary data.</text>
</comment>
<dbReference type="EMBL" id="FCOB02000001">
    <property type="protein sequence ID" value="SAK39364.1"/>
    <property type="molecule type" value="Genomic_DNA"/>
</dbReference>
<reference evidence="1" key="1">
    <citation type="submission" date="2016-01" db="EMBL/GenBank/DDBJ databases">
        <authorList>
            <person name="Peeters C."/>
        </authorList>
    </citation>
    <scope>NUCLEOTIDE SEQUENCE [LARGE SCALE GENOMIC DNA]</scope>
    <source>
        <strain evidence="1">LMG 29326</strain>
    </source>
</reference>
<evidence type="ECO:0000313" key="1">
    <source>
        <dbReference type="EMBL" id="SAK39364.1"/>
    </source>
</evidence>
<evidence type="ECO:0000313" key="2">
    <source>
        <dbReference type="Proteomes" id="UP000054978"/>
    </source>
</evidence>
<organism evidence="1 2">
    <name type="scientific">Caballeronia ptereochthonis</name>
    <dbReference type="NCBI Taxonomy" id="1777144"/>
    <lineage>
        <taxon>Bacteria</taxon>
        <taxon>Pseudomonadati</taxon>
        <taxon>Pseudomonadota</taxon>
        <taxon>Betaproteobacteria</taxon>
        <taxon>Burkholderiales</taxon>
        <taxon>Burkholderiaceae</taxon>
        <taxon>Caballeronia</taxon>
    </lineage>
</organism>
<dbReference type="Pfam" id="PF11358">
    <property type="entry name" value="DUF3158"/>
    <property type="match status" value="1"/>
</dbReference>
<name>A0A157Z1L3_9BURK</name>